<dbReference type="SUPFAM" id="SSF54695">
    <property type="entry name" value="POZ domain"/>
    <property type="match status" value="1"/>
</dbReference>
<dbReference type="Proteomes" id="UP000225706">
    <property type="component" value="Unassembled WGS sequence"/>
</dbReference>
<feature type="domain" description="BTB" evidence="14">
    <location>
        <begin position="46"/>
        <end position="146"/>
    </location>
</feature>
<dbReference type="Gene3D" id="3.30.710.10">
    <property type="entry name" value="Potassium Channel Kv1.1, Chain A"/>
    <property type="match status" value="1"/>
</dbReference>
<feature type="compositionally biased region" description="Low complexity" evidence="12">
    <location>
        <begin position="1"/>
        <end position="13"/>
    </location>
</feature>
<keyword evidence="2" id="KW-0813">Transport</keyword>
<evidence type="ECO:0000313" key="16">
    <source>
        <dbReference type="Proteomes" id="UP000225706"/>
    </source>
</evidence>
<dbReference type="Gene3D" id="1.20.120.350">
    <property type="entry name" value="Voltage-gated potassium channels. Chain C"/>
    <property type="match status" value="1"/>
</dbReference>
<dbReference type="InterPro" id="IPR028325">
    <property type="entry name" value="VG_K_chnl"/>
</dbReference>
<feature type="region of interest" description="Disordered" evidence="12">
    <location>
        <begin position="468"/>
        <end position="490"/>
    </location>
</feature>
<evidence type="ECO:0000256" key="1">
    <source>
        <dbReference type="ARBA" id="ARBA00004141"/>
    </source>
</evidence>
<dbReference type="InterPro" id="IPR011333">
    <property type="entry name" value="SKP1/BTB/POZ_sf"/>
</dbReference>
<dbReference type="GO" id="GO:0001508">
    <property type="term" value="P:action potential"/>
    <property type="evidence" value="ECO:0007669"/>
    <property type="project" value="TreeGrafter"/>
</dbReference>
<feature type="transmembrane region" description="Helical" evidence="13">
    <location>
        <begin position="256"/>
        <end position="274"/>
    </location>
</feature>
<dbReference type="SUPFAM" id="SSF81324">
    <property type="entry name" value="Voltage-gated potassium channels"/>
    <property type="match status" value="1"/>
</dbReference>
<comment type="subcellular location">
    <subcellularLocation>
        <location evidence="1">Membrane</location>
        <topology evidence="1">Multi-pass membrane protein</topology>
    </subcellularLocation>
</comment>
<protein>
    <submittedName>
        <fullName evidence="15">Potassium voltage-gated channel subfamily A member 3</fullName>
    </submittedName>
</protein>
<keyword evidence="5" id="KW-0631">Potassium channel</keyword>
<dbReference type="SMART" id="SM00225">
    <property type="entry name" value="BTB"/>
    <property type="match status" value="1"/>
</dbReference>
<feature type="transmembrane region" description="Helical" evidence="13">
    <location>
        <begin position="384"/>
        <end position="408"/>
    </location>
</feature>
<evidence type="ECO:0000256" key="11">
    <source>
        <dbReference type="ARBA" id="ARBA00023303"/>
    </source>
</evidence>
<keyword evidence="9" id="KW-0406">Ion transport</keyword>
<dbReference type="InterPro" id="IPR003131">
    <property type="entry name" value="T1-type_BTB"/>
</dbReference>
<dbReference type="Pfam" id="PF00520">
    <property type="entry name" value="Ion_trans"/>
    <property type="match status" value="1"/>
</dbReference>
<feature type="transmembrane region" description="Helical" evidence="13">
    <location>
        <begin position="227"/>
        <end position="249"/>
    </location>
</feature>
<keyword evidence="8 13" id="KW-1133">Transmembrane helix</keyword>
<keyword evidence="3" id="KW-0633">Potassium transport</keyword>
<keyword evidence="7" id="KW-0630">Potassium</keyword>
<evidence type="ECO:0000313" key="15">
    <source>
        <dbReference type="EMBL" id="PFX25765.1"/>
    </source>
</evidence>
<dbReference type="GO" id="GO:0051260">
    <property type="term" value="P:protein homooligomerization"/>
    <property type="evidence" value="ECO:0007669"/>
    <property type="project" value="InterPro"/>
</dbReference>
<sequence>MLTTAATSASTSSDPNGAPGSSYQGYKKLMEKFDGLKNYIPSNMDDPIVLNVGGKRFETYEETLARFPDTLLGSKSRRSKFYNSRRQEYFFDRHRSAFDAILYYYQSGGTLIRPEHVPPHVFINEVVFYDLPEEAVQVIQLEAGIADEPEDQPMPSNYYMGIIWNALEYPNSSKVAKFLAIFSVLVITLSLIIFCVETLPTFKMANQSRPSNATDDWKPPPNPYDKVWFQLNTFVIVWFTGEYVIRFICSPQKLKFLLGALNLIDLLSILPYYVQLGLKEDDSSISVLRVVRVVRVFRVFKLSRHSRGLQILGNTLKASLNELIMLMFFLAIGVMIFASCVYYAEGGPDSEGFQSIPHAFWWAVVTMTTVGYGDVSPVSLPGKIVGALCAISGVLTIALPVPVIVSNFENFYNKEMNRRKEEELKKAEEAREKGKANKSGENSRKQSVELENMDGKILKSPRDVVVCSVNNKDENSTDKTHPTRRSVETV</sequence>
<feature type="region of interest" description="Disordered" evidence="12">
    <location>
        <begin position="423"/>
        <end position="456"/>
    </location>
</feature>
<dbReference type="InterPro" id="IPR005821">
    <property type="entry name" value="Ion_trans_dom"/>
</dbReference>
<comment type="caution">
    <text evidence="15">The sequence shown here is derived from an EMBL/GenBank/DDBJ whole genome shotgun (WGS) entry which is preliminary data.</text>
</comment>
<dbReference type="STRING" id="50429.A0A2B4SBD7"/>
<evidence type="ECO:0000256" key="7">
    <source>
        <dbReference type="ARBA" id="ARBA00022958"/>
    </source>
</evidence>
<feature type="compositionally biased region" description="Basic and acidic residues" evidence="12">
    <location>
        <begin position="423"/>
        <end position="435"/>
    </location>
</feature>
<dbReference type="PRINTS" id="PR00169">
    <property type="entry name" value="KCHANNEL"/>
</dbReference>
<dbReference type="Gene3D" id="1.10.287.70">
    <property type="match status" value="1"/>
</dbReference>
<keyword evidence="10 13" id="KW-0472">Membrane</keyword>
<keyword evidence="16" id="KW-1185">Reference proteome</keyword>
<dbReference type="InterPro" id="IPR000210">
    <property type="entry name" value="BTB/POZ_dom"/>
</dbReference>
<dbReference type="PANTHER" id="PTHR11537:SF113">
    <property type="entry name" value="POTASSIUM VOLTAGE-GATED CHANNEL PROTEIN SHAKER"/>
    <property type="match status" value="1"/>
</dbReference>
<dbReference type="InterPro" id="IPR027359">
    <property type="entry name" value="Volt_channel_dom_sf"/>
</dbReference>
<evidence type="ECO:0000256" key="13">
    <source>
        <dbReference type="SAM" id="Phobius"/>
    </source>
</evidence>
<evidence type="ECO:0000256" key="4">
    <source>
        <dbReference type="ARBA" id="ARBA00022692"/>
    </source>
</evidence>
<feature type="transmembrane region" description="Helical" evidence="13">
    <location>
        <begin position="356"/>
        <end position="372"/>
    </location>
</feature>
<dbReference type="InterPro" id="IPR003968">
    <property type="entry name" value="K_chnl_volt-dep_Kv"/>
</dbReference>
<evidence type="ECO:0000256" key="8">
    <source>
        <dbReference type="ARBA" id="ARBA00022989"/>
    </source>
</evidence>
<dbReference type="FunFam" id="3.30.710.10:FF:000157">
    <property type="entry name" value="Potassium channel"/>
    <property type="match status" value="1"/>
</dbReference>
<dbReference type="GO" id="GO:0008076">
    <property type="term" value="C:voltage-gated potassium channel complex"/>
    <property type="evidence" value="ECO:0007669"/>
    <property type="project" value="InterPro"/>
</dbReference>
<feature type="compositionally biased region" description="Basic and acidic residues" evidence="12">
    <location>
        <begin position="471"/>
        <end position="490"/>
    </location>
</feature>
<feature type="region of interest" description="Disordered" evidence="12">
    <location>
        <begin position="1"/>
        <end position="20"/>
    </location>
</feature>
<keyword evidence="4 13" id="KW-0812">Transmembrane</keyword>
<gene>
    <name evidence="15" type="primary">Kcna3</name>
    <name evidence="15" type="ORF">AWC38_SpisGene9600</name>
</gene>
<evidence type="ECO:0000256" key="12">
    <source>
        <dbReference type="SAM" id="MobiDB-lite"/>
    </source>
</evidence>
<dbReference type="GO" id="GO:0005251">
    <property type="term" value="F:delayed rectifier potassium channel activity"/>
    <property type="evidence" value="ECO:0007669"/>
    <property type="project" value="TreeGrafter"/>
</dbReference>
<keyword evidence="6" id="KW-0851">Voltage-gated channel</keyword>
<accession>A0A2B4SBD7</accession>
<feature type="transmembrane region" description="Helical" evidence="13">
    <location>
        <begin position="178"/>
        <end position="199"/>
    </location>
</feature>
<dbReference type="FunFam" id="1.10.287.70:FF:000264">
    <property type="entry name" value="Potassium channel"/>
    <property type="match status" value="1"/>
</dbReference>
<dbReference type="AlphaFoldDB" id="A0A2B4SBD7"/>
<dbReference type="PANTHER" id="PTHR11537">
    <property type="entry name" value="VOLTAGE-GATED POTASSIUM CHANNEL"/>
    <property type="match status" value="1"/>
</dbReference>
<feature type="compositionally biased region" description="Basic and acidic residues" evidence="12">
    <location>
        <begin position="441"/>
        <end position="456"/>
    </location>
</feature>
<dbReference type="PRINTS" id="PR01491">
    <property type="entry name" value="KVCHANNEL"/>
</dbReference>
<proteinExistence type="predicted"/>
<organism evidence="15 16">
    <name type="scientific">Stylophora pistillata</name>
    <name type="common">Smooth cauliflower coral</name>
    <dbReference type="NCBI Taxonomy" id="50429"/>
    <lineage>
        <taxon>Eukaryota</taxon>
        <taxon>Metazoa</taxon>
        <taxon>Cnidaria</taxon>
        <taxon>Anthozoa</taxon>
        <taxon>Hexacorallia</taxon>
        <taxon>Scleractinia</taxon>
        <taxon>Astrocoeniina</taxon>
        <taxon>Pocilloporidae</taxon>
        <taxon>Stylophora</taxon>
    </lineage>
</organism>
<evidence type="ECO:0000256" key="3">
    <source>
        <dbReference type="ARBA" id="ARBA00022538"/>
    </source>
</evidence>
<reference evidence="16" key="1">
    <citation type="journal article" date="2017" name="bioRxiv">
        <title>Comparative analysis of the genomes of Stylophora pistillata and Acropora digitifera provides evidence for extensive differences between species of corals.</title>
        <authorList>
            <person name="Voolstra C.R."/>
            <person name="Li Y."/>
            <person name="Liew Y.J."/>
            <person name="Baumgarten S."/>
            <person name="Zoccola D."/>
            <person name="Flot J.-F."/>
            <person name="Tambutte S."/>
            <person name="Allemand D."/>
            <person name="Aranda M."/>
        </authorList>
    </citation>
    <scope>NUCLEOTIDE SEQUENCE [LARGE SCALE GENOMIC DNA]</scope>
</reference>
<feature type="transmembrane region" description="Helical" evidence="13">
    <location>
        <begin position="323"/>
        <end position="344"/>
    </location>
</feature>
<dbReference type="OrthoDB" id="415460at2759"/>
<dbReference type="Pfam" id="PF02214">
    <property type="entry name" value="BTB_2"/>
    <property type="match status" value="1"/>
</dbReference>
<dbReference type="PRINTS" id="PR01496">
    <property type="entry name" value="SHAKERCHANEL"/>
</dbReference>
<evidence type="ECO:0000256" key="5">
    <source>
        <dbReference type="ARBA" id="ARBA00022826"/>
    </source>
</evidence>
<dbReference type="EMBL" id="LSMT01000143">
    <property type="protein sequence ID" value="PFX25765.1"/>
    <property type="molecule type" value="Genomic_DNA"/>
</dbReference>
<evidence type="ECO:0000256" key="9">
    <source>
        <dbReference type="ARBA" id="ARBA00023065"/>
    </source>
</evidence>
<dbReference type="InterPro" id="IPR003972">
    <property type="entry name" value="K_chnl_volt-dep_Kv1"/>
</dbReference>
<name>A0A2B4SBD7_STYPI</name>
<evidence type="ECO:0000256" key="10">
    <source>
        <dbReference type="ARBA" id="ARBA00023136"/>
    </source>
</evidence>
<evidence type="ECO:0000256" key="2">
    <source>
        <dbReference type="ARBA" id="ARBA00022448"/>
    </source>
</evidence>
<evidence type="ECO:0000259" key="14">
    <source>
        <dbReference type="SMART" id="SM00225"/>
    </source>
</evidence>
<evidence type="ECO:0000256" key="6">
    <source>
        <dbReference type="ARBA" id="ARBA00022882"/>
    </source>
</evidence>
<keyword evidence="11" id="KW-0407">Ion channel</keyword>
<dbReference type="FunFam" id="1.20.120.350:FF:000074">
    <property type="entry name" value="SHaW family of potassium channels"/>
    <property type="match status" value="1"/>
</dbReference>